<dbReference type="PROSITE" id="PS01122">
    <property type="entry name" value="CASPASE_CYS"/>
    <property type="match status" value="1"/>
</dbReference>
<dbReference type="HOGENOM" id="CLU_036904_2_0_1"/>
<dbReference type="InterPro" id="IPR002398">
    <property type="entry name" value="Pept_C14"/>
</dbReference>
<dbReference type="FunFam" id="3.40.50.1460:FF:000001">
    <property type="entry name" value="Caspase-3 preproprotein"/>
    <property type="match status" value="1"/>
</dbReference>
<evidence type="ECO:0000256" key="3">
    <source>
        <dbReference type="ARBA" id="ARBA00022703"/>
    </source>
</evidence>
<dbReference type="AlphaFoldDB" id="B4LUV1"/>
<keyword evidence="5" id="KW-0788">Thiol protease</keyword>
<dbReference type="EMBL" id="CH940649">
    <property type="protein sequence ID" value="EDW64278.1"/>
    <property type="molecule type" value="Genomic_DNA"/>
</dbReference>
<dbReference type="GO" id="GO:0004197">
    <property type="term" value="F:cysteine-type endopeptidase activity"/>
    <property type="evidence" value="ECO:0007669"/>
    <property type="project" value="InterPro"/>
</dbReference>
<feature type="domain" description="Caspase family p20" evidence="9">
    <location>
        <begin position="62"/>
        <end position="185"/>
    </location>
</feature>
<gene>
    <name evidence="10" type="primary">Dvir\GJ23418</name>
    <name evidence="10" type="ORF">Dvir_GJ23418</name>
</gene>
<name>B4LUV1_DROVI</name>
<dbReference type="GO" id="GO:0005737">
    <property type="term" value="C:cytoplasm"/>
    <property type="evidence" value="ECO:0007669"/>
    <property type="project" value="TreeGrafter"/>
</dbReference>
<dbReference type="PANTHER" id="PTHR10454:SF245">
    <property type="entry name" value="CASPASE-RELATED"/>
    <property type="match status" value="1"/>
</dbReference>
<protein>
    <submittedName>
        <fullName evidence="10">Uncharacterized protein</fullName>
        <ecNumber evidence="10">3.4.22.-</ecNumber>
    </submittedName>
</protein>
<dbReference type="InParanoid" id="B4LUV1"/>
<organism evidence="10 11">
    <name type="scientific">Drosophila virilis</name>
    <name type="common">Fruit fly</name>
    <dbReference type="NCBI Taxonomy" id="7244"/>
    <lineage>
        <taxon>Eukaryota</taxon>
        <taxon>Metazoa</taxon>
        <taxon>Ecdysozoa</taxon>
        <taxon>Arthropoda</taxon>
        <taxon>Hexapoda</taxon>
        <taxon>Insecta</taxon>
        <taxon>Pterygota</taxon>
        <taxon>Neoptera</taxon>
        <taxon>Endopterygota</taxon>
        <taxon>Diptera</taxon>
        <taxon>Brachycera</taxon>
        <taxon>Muscomorpha</taxon>
        <taxon>Ephydroidea</taxon>
        <taxon>Drosophilidae</taxon>
        <taxon>Drosophila</taxon>
    </lineage>
</organism>
<dbReference type="PROSITE" id="PS50207">
    <property type="entry name" value="CASPASE_P10"/>
    <property type="match status" value="1"/>
</dbReference>
<evidence type="ECO:0000313" key="10">
    <source>
        <dbReference type="EMBL" id="EDW64278.1"/>
    </source>
</evidence>
<dbReference type="InterPro" id="IPR001309">
    <property type="entry name" value="Pept_C14_p20"/>
</dbReference>
<keyword evidence="2" id="KW-0645">Protease</keyword>
<dbReference type="Proteomes" id="UP000008792">
    <property type="component" value="Unassembled WGS sequence"/>
</dbReference>
<evidence type="ECO:0000256" key="5">
    <source>
        <dbReference type="ARBA" id="ARBA00022807"/>
    </source>
</evidence>
<dbReference type="KEGG" id="dvi:6628992"/>
<dbReference type="PROSITE" id="PS01121">
    <property type="entry name" value="CASPASE_HIS"/>
    <property type="match status" value="1"/>
</dbReference>
<sequence>MNDDNGKSCFEANAELGATSNVSNDCSDGAVWSLNKFRKKKVIVAEMVTHRYAEEYKMCHKHRGLALIFSHELFNKRGLASKPETSVDTKNLERVLKHLDFHVTIHKDLHYKEVMKVIASAVAQNHREHDCILVALLTHGDNGVVYAKDKLYELDAIWEAFSADKCPSLAGKPKIFIIQACRGKRRDPGHIRQSVRHTETDSDSSCNYKIPKYADFLIAFCTVPQYCSWSNSVQGSWFIHSLCDELEAHGRRLDMLNLLTFVAQRVANCESSDEQHKQITCTMSTLTRILRFGDSLRDRL</sequence>
<feature type="domain" description="Caspase family p10" evidence="8">
    <location>
        <begin position="206"/>
        <end position="294"/>
    </location>
</feature>
<evidence type="ECO:0000256" key="4">
    <source>
        <dbReference type="ARBA" id="ARBA00022801"/>
    </source>
</evidence>
<dbReference type="GO" id="GO:0045476">
    <property type="term" value="P:nurse cell apoptotic process"/>
    <property type="evidence" value="ECO:0007669"/>
    <property type="project" value="UniProtKB-ARBA"/>
</dbReference>
<dbReference type="InterPro" id="IPR002138">
    <property type="entry name" value="Pept_C14_p10"/>
</dbReference>
<dbReference type="PANTHER" id="PTHR10454">
    <property type="entry name" value="CASPASE"/>
    <property type="match status" value="1"/>
</dbReference>
<keyword evidence="11" id="KW-1185">Reference proteome</keyword>
<dbReference type="EC" id="3.4.22.-" evidence="10"/>
<dbReference type="SMART" id="SM00115">
    <property type="entry name" value="CASc"/>
    <property type="match status" value="1"/>
</dbReference>
<comment type="similarity">
    <text evidence="1 7">Belongs to the peptidase C14A family.</text>
</comment>
<dbReference type="InterPro" id="IPR033139">
    <property type="entry name" value="Caspase_cys_AS"/>
</dbReference>
<evidence type="ECO:0000256" key="7">
    <source>
        <dbReference type="RuleBase" id="RU003971"/>
    </source>
</evidence>
<dbReference type="SUPFAM" id="SSF52129">
    <property type="entry name" value="Caspase-like"/>
    <property type="match status" value="1"/>
</dbReference>
<dbReference type="GO" id="GO:1990525">
    <property type="term" value="F:BIR domain binding"/>
    <property type="evidence" value="ECO:0007669"/>
    <property type="project" value="UniProtKB-ARBA"/>
</dbReference>
<dbReference type="GO" id="GO:0006508">
    <property type="term" value="P:proteolysis"/>
    <property type="evidence" value="ECO:0007669"/>
    <property type="project" value="UniProtKB-KW"/>
</dbReference>
<dbReference type="PRINTS" id="PR00376">
    <property type="entry name" value="IL1BCENZYME"/>
</dbReference>
<dbReference type="InterPro" id="IPR015917">
    <property type="entry name" value="Pept_C14A"/>
</dbReference>
<evidence type="ECO:0000259" key="8">
    <source>
        <dbReference type="PROSITE" id="PS50207"/>
    </source>
</evidence>
<dbReference type="PhylomeDB" id="B4LUV1"/>
<dbReference type="Pfam" id="PF00656">
    <property type="entry name" value="Peptidase_C14"/>
    <property type="match status" value="1"/>
</dbReference>
<evidence type="ECO:0000256" key="1">
    <source>
        <dbReference type="ARBA" id="ARBA00010134"/>
    </source>
</evidence>
<dbReference type="OrthoDB" id="6116485at2759"/>
<dbReference type="InterPro" id="IPR016129">
    <property type="entry name" value="Caspase_his_AS"/>
</dbReference>
<dbReference type="GO" id="GO:0043525">
    <property type="term" value="P:positive regulation of neuron apoptotic process"/>
    <property type="evidence" value="ECO:0007669"/>
    <property type="project" value="TreeGrafter"/>
</dbReference>
<keyword evidence="6" id="KW-0865">Zymogen</keyword>
<dbReference type="GO" id="GO:0045751">
    <property type="term" value="P:negative regulation of Toll signaling pathway"/>
    <property type="evidence" value="ECO:0007669"/>
    <property type="project" value="UniProtKB-ARBA"/>
</dbReference>
<dbReference type="CDD" id="cd00032">
    <property type="entry name" value="CASc"/>
    <property type="match status" value="1"/>
</dbReference>
<dbReference type="STRING" id="7244.B4LUV1"/>
<dbReference type="InterPro" id="IPR029030">
    <property type="entry name" value="Caspase-like_dom_sf"/>
</dbReference>
<keyword evidence="3" id="KW-0053">Apoptosis</keyword>
<dbReference type="PROSITE" id="PS50208">
    <property type="entry name" value="CASPASE_P20"/>
    <property type="match status" value="1"/>
</dbReference>
<dbReference type="eggNOG" id="KOG3573">
    <property type="taxonomic scope" value="Eukaryota"/>
</dbReference>
<reference evidence="10 11" key="1">
    <citation type="journal article" date="2007" name="Nature">
        <title>Evolution of genes and genomes on the Drosophila phylogeny.</title>
        <authorList>
            <consortium name="Drosophila 12 Genomes Consortium"/>
            <person name="Clark A.G."/>
            <person name="Eisen M.B."/>
            <person name="Smith D.R."/>
            <person name="Bergman C.M."/>
            <person name="Oliver B."/>
            <person name="Markow T.A."/>
            <person name="Kaufman T.C."/>
            <person name="Kellis M."/>
            <person name="Gelbart W."/>
            <person name="Iyer V.N."/>
            <person name="Pollard D.A."/>
            <person name="Sackton T.B."/>
            <person name="Larracuente A.M."/>
            <person name="Singh N.D."/>
            <person name="Abad J.P."/>
            <person name="Abt D.N."/>
            <person name="Adryan B."/>
            <person name="Aguade M."/>
            <person name="Akashi H."/>
            <person name="Anderson W.W."/>
            <person name="Aquadro C.F."/>
            <person name="Ardell D.H."/>
            <person name="Arguello R."/>
            <person name="Artieri C.G."/>
            <person name="Barbash D.A."/>
            <person name="Barker D."/>
            <person name="Barsanti P."/>
            <person name="Batterham P."/>
            <person name="Batzoglou S."/>
            <person name="Begun D."/>
            <person name="Bhutkar A."/>
            <person name="Blanco E."/>
            <person name="Bosak S.A."/>
            <person name="Bradley R.K."/>
            <person name="Brand A.D."/>
            <person name="Brent M.R."/>
            <person name="Brooks A.N."/>
            <person name="Brown R.H."/>
            <person name="Butlin R.K."/>
            <person name="Caggese C."/>
            <person name="Calvi B.R."/>
            <person name="Bernardo de Carvalho A."/>
            <person name="Caspi A."/>
            <person name="Castrezana S."/>
            <person name="Celniker S.E."/>
            <person name="Chang J.L."/>
            <person name="Chapple C."/>
            <person name="Chatterji S."/>
            <person name="Chinwalla A."/>
            <person name="Civetta A."/>
            <person name="Clifton S.W."/>
            <person name="Comeron J.M."/>
            <person name="Costello J.C."/>
            <person name="Coyne J.A."/>
            <person name="Daub J."/>
            <person name="David R.G."/>
            <person name="Delcher A.L."/>
            <person name="Delehaunty K."/>
            <person name="Do C.B."/>
            <person name="Ebling H."/>
            <person name="Edwards K."/>
            <person name="Eickbush T."/>
            <person name="Evans J.D."/>
            <person name="Filipski A."/>
            <person name="Findeiss S."/>
            <person name="Freyhult E."/>
            <person name="Fulton L."/>
            <person name="Fulton R."/>
            <person name="Garcia A.C."/>
            <person name="Gardiner A."/>
            <person name="Garfield D.A."/>
            <person name="Garvin B.E."/>
            <person name="Gibson G."/>
            <person name="Gilbert D."/>
            <person name="Gnerre S."/>
            <person name="Godfrey J."/>
            <person name="Good R."/>
            <person name="Gotea V."/>
            <person name="Gravely B."/>
            <person name="Greenberg A.J."/>
            <person name="Griffiths-Jones S."/>
            <person name="Gross S."/>
            <person name="Guigo R."/>
            <person name="Gustafson E.A."/>
            <person name="Haerty W."/>
            <person name="Hahn M.W."/>
            <person name="Halligan D.L."/>
            <person name="Halpern A.L."/>
            <person name="Halter G.M."/>
            <person name="Han M.V."/>
            <person name="Heger A."/>
            <person name="Hillier L."/>
            <person name="Hinrichs A.S."/>
            <person name="Holmes I."/>
            <person name="Hoskins R.A."/>
            <person name="Hubisz M.J."/>
            <person name="Hultmark D."/>
            <person name="Huntley M.A."/>
            <person name="Jaffe D.B."/>
            <person name="Jagadeeshan S."/>
            <person name="Jeck W.R."/>
            <person name="Johnson J."/>
            <person name="Jones C.D."/>
            <person name="Jordan W.C."/>
            <person name="Karpen G.H."/>
            <person name="Kataoka E."/>
            <person name="Keightley P.D."/>
            <person name="Kheradpour P."/>
            <person name="Kirkness E.F."/>
            <person name="Koerich L.B."/>
            <person name="Kristiansen K."/>
            <person name="Kudrna D."/>
            <person name="Kulathinal R.J."/>
            <person name="Kumar S."/>
            <person name="Kwok R."/>
            <person name="Lander E."/>
            <person name="Langley C.H."/>
            <person name="Lapoint R."/>
            <person name="Lazzaro B.P."/>
            <person name="Lee S.J."/>
            <person name="Levesque L."/>
            <person name="Li R."/>
            <person name="Lin C.F."/>
            <person name="Lin M.F."/>
            <person name="Lindblad-Toh K."/>
            <person name="Llopart A."/>
            <person name="Long M."/>
            <person name="Low L."/>
            <person name="Lozovsky E."/>
            <person name="Lu J."/>
            <person name="Luo M."/>
            <person name="Machado C.A."/>
            <person name="Makalowski W."/>
            <person name="Marzo M."/>
            <person name="Matsuda M."/>
            <person name="Matzkin L."/>
            <person name="McAllister B."/>
            <person name="McBride C.S."/>
            <person name="McKernan B."/>
            <person name="McKernan K."/>
            <person name="Mendez-Lago M."/>
            <person name="Minx P."/>
            <person name="Mollenhauer M.U."/>
            <person name="Montooth K."/>
            <person name="Mount S.M."/>
            <person name="Mu X."/>
            <person name="Myers E."/>
            <person name="Negre B."/>
            <person name="Newfeld S."/>
            <person name="Nielsen R."/>
            <person name="Noor M.A."/>
            <person name="O'Grady P."/>
            <person name="Pachter L."/>
            <person name="Papaceit M."/>
            <person name="Parisi M.J."/>
            <person name="Parisi M."/>
            <person name="Parts L."/>
            <person name="Pedersen J.S."/>
            <person name="Pesole G."/>
            <person name="Phillippy A.M."/>
            <person name="Ponting C.P."/>
            <person name="Pop M."/>
            <person name="Porcelli D."/>
            <person name="Powell J.R."/>
            <person name="Prohaska S."/>
            <person name="Pruitt K."/>
            <person name="Puig M."/>
            <person name="Quesneville H."/>
            <person name="Ram K.R."/>
            <person name="Rand D."/>
            <person name="Rasmussen M.D."/>
            <person name="Reed L.K."/>
            <person name="Reenan R."/>
            <person name="Reily A."/>
            <person name="Remington K.A."/>
            <person name="Rieger T.T."/>
            <person name="Ritchie M.G."/>
            <person name="Robin C."/>
            <person name="Rogers Y.H."/>
            <person name="Rohde C."/>
            <person name="Rozas J."/>
            <person name="Rubenfield M.J."/>
            <person name="Ruiz A."/>
            <person name="Russo S."/>
            <person name="Salzberg S.L."/>
            <person name="Sanchez-Gracia A."/>
            <person name="Saranga D.J."/>
            <person name="Sato H."/>
            <person name="Schaeffer S.W."/>
            <person name="Schatz M.C."/>
            <person name="Schlenke T."/>
            <person name="Schwartz R."/>
            <person name="Segarra C."/>
            <person name="Singh R.S."/>
            <person name="Sirot L."/>
            <person name="Sirota M."/>
            <person name="Sisneros N.B."/>
            <person name="Smith C.D."/>
            <person name="Smith T.F."/>
            <person name="Spieth J."/>
            <person name="Stage D.E."/>
            <person name="Stark A."/>
            <person name="Stephan W."/>
            <person name="Strausberg R.L."/>
            <person name="Strempel S."/>
            <person name="Sturgill D."/>
            <person name="Sutton G."/>
            <person name="Sutton G.G."/>
            <person name="Tao W."/>
            <person name="Teichmann S."/>
            <person name="Tobari Y.N."/>
            <person name="Tomimura Y."/>
            <person name="Tsolas J.M."/>
            <person name="Valente V.L."/>
            <person name="Venter E."/>
            <person name="Venter J.C."/>
            <person name="Vicario S."/>
            <person name="Vieira F.G."/>
            <person name="Vilella A.J."/>
            <person name="Villasante A."/>
            <person name="Walenz B."/>
            <person name="Wang J."/>
            <person name="Wasserman M."/>
            <person name="Watts T."/>
            <person name="Wilson D."/>
            <person name="Wilson R.K."/>
            <person name="Wing R.A."/>
            <person name="Wolfner M.F."/>
            <person name="Wong A."/>
            <person name="Wong G.K."/>
            <person name="Wu C.I."/>
            <person name="Wu G."/>
            <person name="Yamamoto D."/>
            <person name="Yang H.P."/>
            <person name="Yang S.P."/>
            <person name="Yorke J.A."/>
            <person name="Yoshida K."/>
            <person name="Zdobnov E."/>
            <person name="Zhang P."/>
            <person name="Zhang Y."/>
            <person name="Zimin A.V."/>
            <person name="Baldwin J."/>
            <person name="Abdouelleil A."/>
            <person name="Abdulkadir J."/>
            <person name="Abebe A."/>
            <person name="Abera B."/>
            <person name="Abreu J."/>
            <person name="Acer S.C."/>
            <person name="Aftuck L."/>
            <person name="Alexander A."/>
            <person name="An P."/>
            <person name="Anderson E."/>
            <person name="Anderson S."/>
            <person name="Arachi H."/>
            <person name="Azer M."/>
            <person name="Bachantsang P."/>
            <person name="Barry A."/>
            <person name="Bayul T."/>
            <person name="Berlin A."/>
            <person name="Bessette D."/>
            <person name="Bloom T."/>
            <person name="Blye J."/>
            <person name="Boguslavskiy L."/>
            <person name="Bonnet C."/>
            <person name="Boukhgalter B."/>
            <person name="Bourzgui I."/>
            <person name="Brown A."/>
            <person name="Cahill P."/>
            <person name="Channer S."/>
            <person name="Cheshatsang Y."/>
            <person name="Chuda L."/>
            <person name="Citroen M."/>
            <person name="Collymore A."/>
            <person name="Cooke P."/>
            <person name="Costello M."/>
            <person name="D'Aco K."/>
            <person name="Daza R."/>
            <person name="De Haan G."/>
            <person name="DeGray S."/>
            <person name="DeMaso C."/>
            <person name="Dhargay N."/>
            <person name="Dooley K."/>
            <person name="Dooley E."/>
            <person name="Doricent M."/>
            <person name="Dorje P."/>
            <person name="Dorjee K."/>
            <person name="Dupes A."/>
            <person name="Elong R."/>
            <person name="Falk J."/>
            <person name="Farina A."/>
            <person name="Faro S."/>
            <person name="Ferguson D."/>
            <person name="Fisher S."/>
            <person name="Foley C.D."/>
            <person name="Franke A."/>
            <person name="Friedrich D."/>
            <person name="Gadbois L."/>
            <person name="Gearin G."/>
            <person name="Gearin C.R."/>
            <person name="Giannoukos G."/>
            <person name="Goode T."/>
            <person name="Graham J."/>
            <person name="Grandbois E."/>
            <person name="Grewal S."/>
            <person name="Gyaltsen K."/>
            <person name="Hafez N."/>
            <person name="Hagos B."/>
            <person name="Hall J."/>
            <person name="Henson C."/>
            <person name="Hollinger A."/>
            <person name="Honan T."/>
            <person name="Huard M.D."/>
            <person name="Hughes L."/>
            <person name="Hurhula B."/>
            <person name="Husby M.E."/>
            <person name="Kamat A."/>
            <person name="Kanga B."/>
            <person name="Kashin S."/>
            <person name="Khazanovich D."/>
            <person name="Kisner P."/>
            <person name="Lance K."/>
            <person name="Lara M."/>
            <person name="Lee W."/>
            <person name="Lennon N."/>
            <person name="Letendre F."/>
            <person name="LeVine R."/>
            <person name="Lipovsky A."/>
            <person name="Liu X."/>
            <person name="Liu J."/>
            <person name="Liu S."/>
            <person name="Lokyitsang T."/>
            <person name="Lokyitsang Y."/>
            <person name="Lubonja R."/>
            <person name="Lui A."/>
            <person name="MacDonald P."/>
            <person name="Magnisalis V."/>
            <person name="Maru K."/>
            <person name="Matthews C."/>
            <person name="McCusker W."/>
            <person name="McDonough S."/>
            <person name="Mehta T."/>
            <person name="Meldrim J."/>
            <person name="Meneus L."/>
            <person name="Mihai O."/>
            <person name="Mihalev A."/>
            <person name="Mihova T."/>
            <person name="Mittelman R."/>
            <person name="Mlenga V."/>
            <person name="Montmayeur A."/>
            <person name="Mulrain L."/>
            <person name="Navidi A."/>
            <person name="Naylor J."/>
            <person name="Negash T."/>
            <person name="Nguyen T."/>
            <person name="Nguyen N."/>
            <person name="Nicol R."/>
            <person name="Norbu C."/>
            <person name="Norbu N."/>
            <person name="Novod N."/>
            <person name="O'Neill B."/>
            <person name="Osman S."/>
            <person name="Markiewicz E."/>
            <person name="Oyono O.L."/>
            <person name="Patti C."/>
            <person name="Phunkhang P."/>
            <person name="Pierre F."/>
            <person name="Priest M."/>
            <person name="Raghuraman S."/>
            <person name="Rege F."/>
            <person name="Reyes R."/>
            <person name="Rise C."/>
            <person name="Rogov P."/>
            <person name="Ross K."/>
            <person name="Ryan E."/>
            <person name="Settipalli S."/>
            <person name="Shea T."/>
            <person name="Sherpa N."/>
            <person name="Shi L."/>
            <person name="Shih D."/>
            <person name="Sparrow T."/>
            <person name="Spaulding J."/>
            <person name="Stalker J."/>
            <person name="Stange-Thomann N."/>
            <person name="Stavropoulos S."/>
            <person name="Stone C."/>
            <person name="Strader C."/>
            <person name="Tesfaye S."/>
            <person name="Thomson T."/>
            <person name="Thoulutsang Y."/>
            <person name="Thoulutsang D."/>
            <person name="Topham K."/>
            <person name="Topping I."/>
            <person name="Tsamla T."/>
            <person name="Vassiliev H."/>
            <person name="Vo A."/>
            <person name="Wangchuk T."/>
            <person name="Wangdi T."/>
            <person name="Weiand M."/>
            <person name="Wilkinson J."/>
            <person name="Wilson A."/>
            <person name="Yadav S."/>
            <person name="Young G."/>
            <person name="Yu Q."/>
            <person name="Zembek L."/>
            <person name="Zhong D."/>
            <person name="Zimmer A."/>
            <person name="Zwirko Z."/>
            <person name="Jaffe D.B."/>
            <person name="Alvarez P."/>
            <person name="Brockman W."/>
            <person name="Butler J."/>
            <person name="Chin C."/>
            <person name="Gnerre S."/>
            <person name="Grabherr M."/>
            <person name="Kleber M."/>
            <person name="Mauceli E."/>
            <person name="MacCallum I."/>
        </authorList>
    </citation>
    <scope>NUCLEOTIDE SEQUENCE [LARGE SCALE GENOMIC DNA]</scope>
    <source>
        <strain evidence="11">Tucson 15010-1051.87</strain>
    </source>
</reference>
<dbReference type="OMA" id="CEMIRKH"/>
<evidence type="ECO:0000256" key="6">
    <source>
        <dbReference type="ARBA" id="ARBA00023145"/>
    </source>
</evidence>
<evidence type="ECO:0000313" key="11">
    <source>
        <dbReference type="Proteomes" id="UP000008792"/>
    </source>
</evidence>
<evidence type="ECO:0000256" key="2">
    <source>
        <dbReference type="ARBA" id="ARBA00022670"/>
    </source>
</evidence>
<keyword evidence="4 10" id="KW-0378">Hydrolase</keyword>
<evidence type="ECO:0000259" key="9">
    <source>
        <dbReference type="PROSITE" id="PS50208"/>
    </source>
</evidence>
<dbReference type="MEROPS" id="C14.015"/>
<dbReference type="InterPro" id="IPR011600">
    <property type="entry name" value="Pept_C14_caspase"/>
</dbReference>
<accession>B4LUV1</accession>
<proteinExistence type="inferred from homology"/>
<dbReference type="Gene3D" id="3.40.50.1460">
    <property type="match status" value="1"/>
</dbReference>
<dbReference type="GO" id="GO:0016322">
    <property type="term" value="P:neuron remodeling"/>
    <property type="evidence" value="ECO:0007669"/>
    <property type="project" value="UniProtKB-ARBA"/>
</dbReference>